<name>A0A8T0QZY8_PANVG</name>
<protein>
    <submittedName>
        <fullName evidence="1">Uncharacterized protein</fullName>
    </submittedName>
</protein>
<sequence length="132" mass="14369">MSFVRSFSSLFRFPSVCFSPFTSFLFSPFGNGASSEQDDHPAREWRSHHPISDIYTTYMTCLVITNGVATSMASHGGRHTWPATNPPPLPPAARVPAPCGARGTGSLFARLEPGGRRYQDNALILGGRKLGR</sequence>
<reference evidence="1" key="1">
    <citation type="submission" date="2020-05" db="EMBL/GenBank/DDBJ databases">
        <title>WGS assembly of Panicum virgatum.</title>
        <authorList>
            <person name="Lovell J.T."/>
            <person name="Jenkins J."/>
            <person name="Shu S."/>
            <person name="Juenger T.E."/>
            <person name="Schmutz J."/>
        </authorList>
    </citation>
    <scope>NUCLEOTIDE SEQUENCE</scope>
    <source>
        <strain evidence="1">AP13</strain>
    </source>
</reference>
<accession>A0A8T0QZY8</accession>
<dbReference type="Proteomes" id="UP000823388">
    <property type="component" value="Chromosome 6N"/>
</dbReference>
<comment type="caution">
    <text evidence="1">The sequence shown here is derived from an EMBL/GenBank/DDBJ whole genome shotgun (WGS) entry which is preliminary data.</text>
</comment>
<keyword evidence="2" id="KW-1185">Reference proteome</keyword>
<gene>
    <name evidence="1" type="ORF">PVAP13_6NG211000</name>
</gene>
<evidence type="ECO:0000313" key="2">
    <source>
        <dbReference type="Proteomes" id="UP000823388"/>
    </source>
</evidence>
<dbReference type="AlphaFoldDB" id="A0A8T0QZY8"/>
<dbReference type="EMBL" id="CM029048">
    <property type="protein sequence ID" value="KAG2578488.1"/>
    <property type="molecule type" value="Genomic_DNA"/>
</dbReference>
<proteinExistence type="predicted"/>
<organism evidence="1 2">
    <name type="scientific">Panicum virgatum</name>
    <name type="common">Blackwell switchgrass</name>
    <dbReference type="NCBI Taxonomy" id="38727"/>
    <lineage>
        <taxon>Eukaryota</taxon>
        <taxon>Viridiplantae</taxon>
        <taxon>Streptophyta</taxon>
        <taxon>Embryophyta</taxon>
        <taxon>Tracheophyta</taxon>
        <taxon>Spermatophyta</taxon>
        <taxon>Magnoliopsida</taxon>
        <taxon>Liliopsida</taxon>
        <taxon>Poales</taxon>
        <taxon>Poaceae</taxon>
        <taxon>PACMAD clade</taxon>
        <taxon>Panicoideae</taxon>
        <taxon>Panicodae</taxon>
        <taxon>Paniceae</taxon>
        <taxon>Panicinae</taxon>
        <taxon>Panicum</taxon>
        <taxon>Panicum sect. Hiantes</taxon>
    </lineage>
</organism>
<evidence type="ECO:0000313" key="1">
    <source>
        <dbReference type="EMBL" id="KAG2578488.1"/>
    </source>
</evidence>